<dbReference type="InterPro" id="IPR052891">
    <property type="entry name" value="DNA-3mA_glycosylase"/>
</dbReference>
<name>A0AAW3FFZ7_9BACT</name>
<feature type="binding site" evidence="1">
    <location>
        <position position="181"/>
    </location>
    <ligand>
        <name>Zn(2+)</name>
        <dbReference type="ChEBI" id="CHEBI:29105"/>
    </ligand>
</feature>
<dbReference type="GO" id="GO:0006284">
    <property type="term" value="P:base-excision repair"/>
    <property type="evidence" value="ECO:0007669"/>
    <property type="project" value="InterPro"/>
</dbReference>
<keyword evidence="1" id="KW-0862">Zinc</keyword>
<dbReference type="GO" id="GO:0008725">
    <property type="term" value="F:DNA-3-methyladenine glycosylase activity"/>
    <property type="evidence" value="ECO:0007669"/>
    <property type="project" value="InterPro"/>
</dbReference>
<feature type="binding site" evidence="1">
    <location>
        <position position="177"/>
    </location>
    <ligand>
        <name>Zn(2+)</name>
        <dbReference type="ChEBI" id="CHEBI:29105"/>
    </ligand>
</feature>
<dbReference type="Pfam" id="PF03352">
    <property type="entry name" value="Adenine_glyco"/>
    <property type="match status" value="1"/>
</dbReference>
<protein>
    <submittedName>
        <fullName evidence="2">DNA-3-methyladenine glycosylase</fullName>
    </submittedName>
</protein>
<sequence length="189" mass="22347">MMEKNRCAWADTDSLLQKYHDEEWGRPVHDDRKHYMYLLMEAMSCGLSWLLMLKKQEVFRACFADFDYNKVATFTEDDACRIATEEGMIHSERKVKAMIANARAFCKVREEFGTFDKYIWSFTNGQTMIYPEHQKEPCVRNELSDRMAKDMKRRGFKYVGSVIVYSHLQGIGVINDHQHNCFLYNPNLK</sequence>
<evidence type="ECO:0000313" key="3">
    <source>
        <dbReference type="Proteomes" id="UP000029533"/>
    </source>
</evidence>
<feature type="binding site" evidence="1">
    <location>
        <position position="20"/>
    </location>
    <ligand>
        <name>Zn(2+)</name>
        <dbReference type="ChEBI" id="CHEBI:29105"/>
    </ligand>
</feature>
<dbReference type="PANTHER" id="PTHR30037:SF4">
    <property type="entry name" value="DNA-3-METHYLADENINE GLYCOSYLASE I"/>
    <property type="match status" value="1"/>
</dbReference>
<gene>
    <name evidence="2" type="ORF">HMPREF2132_04740</name>
</gene>
<accession>A0AAW3FFZ7</accession>
<keyword evidence="1" id="KW-0479">Metal-binding</keyword>
<dbReference type="RefSeq" id="WP_081934202.1">
    <property type="nucleotide sequence ID" value="NZ_JRNJ01000050.1"/>
</dbReference>
<dbReference type="Proteomes" id="UP000029533">
    <property type="component" value="Unassembled WGS sequence"/>
</dbReference>
<evidence type="ECO:0000256" key="1">
    <source>
        <dbReference type="PIRSR" id="PIRSR605019-1"/>
    </source>
</evidence>
<organism evidence="2 3">
    <name type="scientific">Prevotella histicola JCM 15637 = DNF00424</name>
    <dbReference type="NCBI Taxonomy" id="1236504"/>
    <lineage>
        <taxon>Bacteria</taxon>
        <taxon>Pseudomonadati</taxon>
        <taxon>Bacteroidota</taxon>
        <taxon>Bacteroidia</taxon>
        <taxon>Bacteroidales</taxon>
        <taxon>Prevotellaceae</taxon>
        <taxon>Prevotella</taxon>
    </lineage>
</organism>
<dbReference type="PANTHER" id="PTHR30037">
    <property type="entry name" value="DNA-3-METHYLADENINE GLYCOSYLASE 1"/>
    <property type="match status" value="1"/>
</dbReference>
<dbReference type="EMBL" id="JRNJ01000050">
    <property type="protein sequence ID" value="KGF28011.1"/>
    <property type="molecule type" value="Genomic_DNA"/>
</dbReference>
<dbReference type="Gene3D" id="1.10.340.30">
    <property type="entry name" value="Hypothetical protein, domain 2"/>
    <property type="match status" value="1"/>
</dbReference>
<feature type="binding site" evidence="1">
    <location>
        <position position="7"/>
    </location>
    <ligand>
        <name>Zn(2+)</name>
        <dbReference type="ChEBI" id="CHEBI:29105"/>
    </ligand>
</feature>
<proteinExistence type="predicted"/>
<reference evidence="2 3" key="1">
    <citation type="submission" date="2014-07" db="EMBL/GenBank/DDBJ databases">
        <authorList>
            <person name="McCorrison J."/>
            <person name="Sanka R."/>
            <person name="Torralba M."/>
            <person name="Gillis M."/>
            <person name="Haft D.H."/>
            <person name="Methe B."/>
            <person name="Sutton G."/>
            <person name="Nelson K.E."/>
        </authorList>
    </citation>
    <scope>NUCLEOTIDE SEQUENCE [LARGE SCALE GENOMIC DNA]</scope>
    <source>
        <strain evidence="2 3">DNF00424</strain>
    </source>
</reference>
<evidence type="ECO:0000313" key="2">
    <source>
        <dbReference type="EMBL" id="KGF28011.1"/>
    </source>
</evidence>
<dbReference type="SUPFAM" id="SSF48150">
    <property type="entry name" value="DNA-glycosylase"/>
    <property type="match status" value="1"/>
</dbReference>
<dbReference type="AlphaFoldDB" id="A0AAW3FFZ7"/>
<dbReference type="GO" id="GO:0046872">
    <property type="term" value="F:metal ion binding"/>
    <property type="evidence" value="ECO:0007669"/>
    <property type="project" value="UniProtKB-KW"/>
</dbReference>
<comment type="caution">
    <text evidence="2">The sequence shown here is derived from an EMBL/GenBank/DDBJ whole genome shotgun (WGS) entry which is preliminary data.</text>
</comment>
<dbReference type="InterPro" id="IPR011257">
    <property type="entry name" value="DNA_glycosylase"/>
</dbReference>
<dbReference type="InterPro" id="IPR005019">
    <property type="entry name" value="Adenine_glyco"/>
</dbReference>